<dbReference type="InterPro" id="IPR011990">
    <property type="entry name" value="TPR-like_helical_dom_sf"/>
</dbReference>
<evidence type="ECO:0008006" key="2">
    <source>
        <dbReference type="Google" id="ProtNLM"/>
    </source>
</evidence>
<dbReference type="EMBL" id="CP109546">
    <property type="protein sequence ID" value="WTZ13660.1"/>
    <property type="molecule type" value="Genomic_DNA"/>
</dbReference>
<dbReference type="PANTHER" id="PTHR19959">
    <property type="entry name" value="KINESIN LIGHT CHAIN"/>
    <property type="match status" value="1"/>
</dbReference>
<protein>
    <recommendedName>
        <fullName evidence="2">Tetratricopeptide repeat protein</fullName>
    </recommendedName>
</protein>
<accession>A0AAU3IBF4</accession>
<dbReference type="PANTHER" id="PTHR19959:SF119">
    <property type="entry name" value="FUNGAL LIPASE-LIKE DOMAIN-CONTAINING PROTEIN"/>
    <property type="match status" value="1"/>
</dbReference>
<gene>
    <name evidence="1" type="ORF">OG699_40205</name>
</gene>
<sequence>MGLVRVLLPLPRAAARLGPGAGRRLLGAALTRCVAPGWVLLRPPPPWRRLAWAEEATAVYRALAERKGARPRDRDLLARSLVWHAYTLVLVNRCEQACTVLDASSAVPGARWPPAQRALHLHLRAQAQFGLARPDDALVSAGECVAAYRRLVLTRRDRTLGTLPGALRTYALVLAALNRTEESVAAYEECAGLLRDMSLREVSHAILVRVRVLCELTAGLVALGRHEEALSVGREARDAADPIMLRIAPEVVRPLRVRLFADLARCLAATGDRSAARTTAEESVTEARTLADRDRTAGGPLLILALDCLADRLGELGHRNAELSCRQEVVDLCATLVAERPDTHSSLLAVCLERLADCHTAAGDRGEAVRAGERAVAAYRRAAEFDPMVHEPQLARVLEDLSRLRLDDGDLEGAVGAARETVALTRRLAESDWSAHQAVTARRLRVLGRALRRAGDHGAAVACYAESESILVDEAAGPEAGLYAASLAAARSGLALALDEQARAHLADGRADDAVAALRALLSLTRRTGRTDVHARCVTAFADARAEYPDAVVSAWTRVTGQDFPTFVYRSSGATVGDPPPGGN</sequence>
<organism evidence="1">
    <name type="scientific">Streptomyces sp. NBC_01393</name>
    <dbReference type="NCBI Taxonomy" id="2903851"/>
    <lineage>
        <taxon>Bacteria</taxon>
        <taxon>Bacillati</taxon>
        <taxon>Actinomycetota</taxon>
        <taxon>Actinomycetes</taxon>
        <taxon>Kitasatosporales</taxon>
        <taxon>Streptomycetaceae</taxon>
        <taxon>Streptomyces</taxon>
    </lineage>
</organism>
<proteinExistence type="predicted"/>
<reference evidence="1" key="1">
    <citation type="submission" date="2022-10" db="EMBL/GenBank/DDBJ databases">
        <title>The complete genomes of actinobacterial strains from the NBC collection.</title>
        <authorList>
            <person name="Joergensen T.S."/>
            <person name="Alvarez Arevalo M."/>
            <person name="Sterndorff E.B."/>
            <person name="Faurdal D."/>
            <person name="Vuksanovic O."/>
            <person name="Mourched A.-S."/>
            <person name="Charusanti P."/>
            <person name="Shaw S."/>
            <person name="Blin K."/>
            <person name="Weber T."/>
        </authorList>
    </citation>
    <scope>NUCLEOTIDE SEQUENCE</scope>
    <source>
        <strain evidence="1">NBC_01393</strain>
    </source>
</reference>
<evidence type="ECO:0000313" key="1">
    <source>
        <dbReference type="EMBL" id="WTZ13660.1"/>
    </source>
</evidence>
<dbReference type="AlphaFoldDB" id="A0AAU3IBF4"/>
<name>A0AAU3IBF4_9ACTN</name>
<dbReference type="SUPFAM" id="SSF48452">
    <property type="entry name" value="TPR-like"/>
    <property type="match status" value="3"/>
</dbReference>
<dbReference type="Gene3D" id="1.25.40.10">
    <property type="entry name" value="Tetratricopeptide repeat domain"/>
    <property type="match status" value="3"/>
</dbReference>